<protein>
    <submittedName>
        <fullName evidence="9">Peptide/nickel transport system permease protein</fullName>
    </submittedName>
</protein>
<feature type="transmembrane region" description="Helical" evidence="7">
    <location>
        <begin position="244"/>
        <end position="266"/>
    </location>
</feature>
<dbReference type="PROSITE" id="PS50928">
    <property type="entry name" value="ABC_TM1"/>
    <property type="match status" value="1"/>
</dbReference>
<sequence length="332" mass="35629">MSEMPRRRRRLGRVPRRILHMLVTLWVASLLVWSLLALAPGDPARRVLNGRGVVDPTDAQLAAERLALGLDRPAWERYLDWLGGAVRGDFGQSWRTGRPISDELAVYLPATINLTLAALLIALAVALPLGLLGAATAGRWPDAVIRVATLVMVSTPAFVIGVVLLYVVVLRWGAGNVVADGTWSNAWLPAITLAAWPAASWARILRAGLLESMSATYLHVSEARGAGRLRLLVTHALPNASVPFLAVFGVSVGWLLAGAPVVETVFTWPGIGRYTVESIIARDVPVVQAFTMLAVLLFVLSSLAVDLLSTAIDPRLRERGRPAGSMAGEAAR</sequence>
<keyword evidence="4 7" id="KW-0812">Transmembrane</keyword>
<evidence type="ECO:0000313" key="10">
    <source>
        <dbReference type="Proteomes" id="UP000181980"/>
    </source>
</evidence>
<name>A0A1H5PYS4_9ACTN</name>
<dbReference type="CDD" id="cd06261">
    <property type="entry name" value="TM_PBP2"/>
    <property type="match status" value="1"/>
</dbReference>
<evidence type="ECO:0000256" key="6">
    <source>
        <dbReference type="ARBA" id="ARBA00023136"/>
    </source>
</evidence>
<evidence type="ECO:0000313" key="9">
    <source>
        <dbReference type="EMBL" id="SEF18956.1"/>
    </source>
</evidence>
<dbReference type="STRING" id="561176.SAMN04488561_7027"/>
<dbReference type="Proteomes" id="UP000181980">
    <property type="component" value="Unassembled WGS sequence"/>
</dbReference>
<keyword evidence="2 7" id="KW-0813">Transport</keyword>
<feature type="transmembrane region" description="Helical" evidence="7">
    <location>
        <begin position="286"/>
        <end position="309"/>
    </location>
</feature>
<dbReference type="InterPro" id="IPR035906">
    <property type="entry name" value="MetI-like_sf"/>
</dbReference>
<evidence type="ECO:0000259" key="8">
    <source>
        <dbReference type="PROSITE" id="PS50928"/>
    </source>
</evidence>
<dbReference type="Gene3D" id="1.10.3720.10">
    <property type="entry name" value="MetI-like"/>
    <property type="match status" value="1"/>
</dbReference>
<dbReference type="InterPro" id="IPR000515">
    <property type="entry name" value="MetI-like"/>
</dbReference>
<dbReference type="Pfam" id="PF00528">
    <property type="entry name" value="BPD_transp_1"/>
    <property type="match status" value="1"/>
</dbReference>
<dbReference type="Pfam" id="PF19300">
    <property type="entry name" value="BPD_transp_1_N"/>
    <property type="match status" value="1"/>
</dbReference>
<dbReference type="SUPFAM" id="SSF161098">
    <property type="entry name" value="MetI-like"/>
    <property type="match status" value="1"/>
</dbReference>
<feature type="transmembrane region" description="Helical" evidence="7">
    <location>
        <begin position="147"/>
        <end position="174"/>
    </location>
</feature>
<keyword evidence="5 7" id="KW-1133">Transmembrane helix</keyword>
<keyword evidence="3" id="KW-1003">Cell membrane</keyword>
<evidence type="ECO:0000256" key="3">
    <source>
        <dbReference type="ARBA" id="ARBA00022475"/>
    </source>
</evidence>
<accession>A0A1H5PYS4</accession>
<organism evidence="9 10">
    <name type="scientific">Jiangella alba</name>
    <dbReference type="NCBI Taxonomy" id="561176"/>
    <lineage>
        <taxon>Bacteria</taxon>
        <taxon>Bacillati</taxon>
        <taxon>Actinomycetota</taxon>
        <taxon>Actinomycetes</taxon>
        <taxon>Jiangellales</taxon>
        <taxon>Jiangellaceae</taxon>
        <taxon>Jiangella</taxon>
    </lineage>
</organism>
<feature type="transmembrane region" description="Helical" evidence="7">
    <location>
        <begin position="186"/>
        <end position="205"/>
    </location>
</feature>
<evidence type="ECO:0000256" key="4">
    <source>
        <dbReference type="ARBA" id="ARBA00022692"/>
    </source>
</evidence>
<proteinExistence type="inferred from homology"/>
<dbReference type="EMBL" id="FNUC01000004">
    <property type="protein sequence ID" value="SEF18956.1"/>
    <property type="molecule type" value="Genomic_DNA"/>
</dbReference>
<evidence type="ECO:0000256" key="1">
    <source>
        <dbReference type="ARBA" id="ARBA00004651"/>
    </source>
</evidence>
<gene>
    <name evidence="9" type="ORF">SAMN04488561_7027</name>
</gene>
<feature type="domain" description="ABC transmembrane type-1" evidence="8">
    <location>
        <begin position="108"/>
        <end position="309"/>
    </location>
</feature>
<comment type="subcellular location">
    <subcellularLocation>
        <location evidence="1 7">Cell membrane</location>
        <topology evidence="1 7">Multi-pass membrane protein</topology>
    </subcellularLocation>
</comment>
<reference evidence="10" key="1">
    <citation type="submission" date="2016-10" db="EMBL/GenBank/DDBJ databases">
        <authorList>
            <person name="Varghese N."/>
            <person name="Submissions S."/>
        </authorList>
    </citation>
    <scope>NUCLEOTIDE SEQUENCE [LARGE SCALE GENOMIC DNA]</scope>
    <source>
        <strain evidence="10">DSM 45237</strain>
    </source>
</reference>
<dbReference type="PANTHER" id="PTHR43163">
    <property type="entry name" value="DIPEPTIDE TRANSPORT SYSTEM PERMEASE PROTEIN DPPB-RELATED"/>
    <property type="match status" value="1"/>
</dbReference>
<dbReference type="InterPro" id="IPR045621">
    <property type="entry name" value="BPD_transp_1_N"/>
</dbReference>
<keyword evidence="6 7" id="KW-0472">Membrane</keyword>
<evidence type="ECO:0000256" key="7">
    <source>
        <dbReference type="RuleBase" id="RU363032"/>
    </source>
</evidence>
<keyword evidence="10" id="KW-1185">Reference proteome</keyword>
<dbReference type="GO" id="GO:0055085">
    <property type="term" value="P:transmembrane transport"/>
    <property type="evidence" value="ECO:0007669"/>
    <property type="project" value="InterPro"/>
</dbReference>
<dbReference type="AlphaFoldDB" id="A0A1H5PYS4"/>
<dbReference type="GO" id="GO:0005886">
    <property type="term" value="C:plasma membrane"/>
    <property type="evidence" value="ECO:0007669"/>
    <property type="project" value="UniProtKB-SubCell"/>
</dbReference>
<dbReference type="PANTHER" id="PTHR43163:SF7">
    <property type="entry name" value="DIPEPTIDE-TRANSPORT INTEGRAL MEMBRANE PROTEIN ABC TRANSPORTER DPPB-RELATED"/>
    <property type="match status" value="1"/>
</dbReference>
<feature type="transmembrane region" description="Helical" evidence="7">
    <location>
        <begin position="114"/>
        <end position="135"/>
    </location>
</feature>
<comment type="similarity">
    <text evidence="7">Belongs to the binding-protein-dependent transport system permease family.</text>
</comment>
<evidence type="ECO:0000256" key="2">
    <source>
        <dbReference type="ARBA" id="ARBA00022448"/>
    </source>
</evidence>
<evidence type="ECO:0000256" key="5">
    <source>
        <dbReference type="ARBA" id="ARBA00022989"/>
    </source>
</evidence>
<dbReference type="RefSeq" id="WP_216094210.1">
    <property type="nucleotide sequence ID" value="NZ_FNUC01000004.1"/>
</dbReference>